<keyword evidence="1" id="KW-0472">Membrane</keyword>
<dbReference type="AlphaFoldDB" id="A0A6C0KZ95"/>
<feature type="transmembrane region" description="Helical" evidence="1">
    <location>
        <begin position="6"/>
        <end position="27"/>
    </location>
</feature>
<keyword evidence="1" id="KW-0812">Transmembrane</keyword>
<proteinExistence type="predicted"/>
<accession>A0A6C0KZ95</accession>
<reference evidence="2" key="1">
    <citation type="journal article" date="2020" name="Nature">
        <title>Giant virus diversity and host interactions through global metagenomics.</title>
        <authorList>
            <person name="Schulz F."/>
            <person name="Roux S."/>
            <person name="Paez-Espino D."/>
            <person name="Jungbluth S."/>
            <person name="Walsh D.A."/>
            <person name="Denef V.J."/>
            <person name="McMahon K.D."/>
            <person name="Konstantinidis K.T."/>
            <person name="Eloe-Fadrosh E.A."/>
            <person name="Kyrpides N.C."/>
            <person name="Woyke T."/>
        </authorList>
    </citation>
    <scope>NUCLEOTIDE SEQUENCE</scope>
    <source>
        <strain evidence="2">GVMAG-S-3300013286-35</strain>
    </source>
</reference>
<evidence type="ECO:0000256" key="1">
    <source>
        <dbReference type="SAM" id="Phobius"/>
    </source>
</evidence>
<keyword evidence="1" id="KW-1133">Transmembrane helix</keyword>
<sequence length="50" mass="5477">MIPLIVQILIDVAVLIYAGTLGVLFCIMSCRCISDGCADAHRPRRRLAAF</sequence>
<protein>
    <submittedName>
        <fullName evidence="2">Uncharacterized protein</fullName>
    </submittedName>
</protein>
<organism evidence="2">
    <name type="scientific">viral metagenome</name>
    <dbReference type="NCBI Taxonomy" id="1070528"/>
    <lineage>
        <taxon>unclassified sequences</taxon>
        <taxon>metagenomes</taxon>
        <taxon>organismal metagenomes</taxon>
    </lineage>
</organism>
<evidence type="ECO:0000313" key="2">
    <source>
        <dbReference type="EMBL" id="QHU21844.1"/>
    </source>
</evidence>
<name>A0A6C0KZ95_9ZZZZ</name>
<dbReference type="EMBL" id="MN740992">
    <property type="protein sequence ID" value="QHU21844.1"/>
    <property type="molecule type" value="Genomic_DNA"/>
</dbReference>